<accession>A0AAD9R539</accession>
<keyword evidence="2" id="KW-1133">Transmembrane helix</keyword>
<feature type="signal peptide" evidence="3">
    <location>
        <begin position="1"/>
        <end position="21"/>
    </location>
</feature>
<protein>
    <submittedName>
        <fullName evidence="4">Uncharacterized protein</fullName>
    </submittedName>
</protein>
<gene>
    <name evidence="4" type="ORF">P5673_000939</name>
</gene>
<dbReference type="EMBL" id="JARQWQ010000002">
    <property type="protein sequence ID" value="KAK2573298.1"/>
    <property type="molecule type" value="Genomic_DNA"/>
</dbReference>
<evidence type="ECO:0000313" key="5">
    <source>
        <dbReference type="Proteomes" id="UP001249851"/>
    </source>
</evidence>
<dbReference type="Proteomes" id="UP001249851">
    <property type="component" value="Unassembled WGS sequence"/>
</dbReference>
<feature type="compositionally biased region" description="Basic and acidic residues" evidence="1">
    <location>
        <begin position="107"/>
        <end position="122"/>
    </location>
</feature>
<reference evidence="4" key="1">
    <citation type="journal article" date="2023" name="G3 (Bethesda)">
        <title>Whole genome assembly and annotation of the endangered Caribbean coral Acropora cervicornis.</title>
        <authorList>
            <person name="Selwyn J.D."/>
            <person name="Vollmer S.V."/>
        </authorList>
    </citation>
    <scope>NUCLEOTIDE SEQUENCE</scope>
    <source>
        <strain evidence="4">K2</strain>
    </source>
</reference>
<feature type="region of interest" description="Disordered" evidence="1">
    <location>
        <begin position="103"/>
        <end position="122"/>
    </location>
</feature>
<feature type="chain" id="PRO_5042041030" evidence="3">
    <location>
        <begin position="22"/>
        <end position="122"/>
    </location>
</feature>
<evidence type="ECO:0000256" key="2">
    <source>
        <dbReference type="SAM" id="Phobius"/>
    </source>
</evidence>
<keyword evidence="2" id="KW-0812">Transmembrane</keyword>
<keyword evidence="3" id="KW-0732">Signal</keyword>
<feature type="transmembrane region" description="Helical" evidence="2">
    <location>
        <begin position="47"/>
        <end position="75"/>
    </location>
</feature>
<keyword evidence="5" id="KW-1185">Reference proteome</keyword>
<organism evidence="4 5">
    <name type="scientific">Acropora cervicornis</name>
    <name type="common">Staghorn coral</name>
    <dbReference type="NCBI Taxonomy" id="6130"/>
    <lineage>
        <taxon>Eukaryota</taxon>
        <taxon>Metazoa</taxon>
        <taxon>Cnidaria</taxon>
        <taxon>Anthozoa</taxon>
        <taxon>Hexacorallia</taxon>
        <taxon>Scleractinia</taxon>
        <taxon>Astrocoeniina</taxon>
        <taxon>Acroporidae</taxon>
        <taxon>Acropora</taxon>
    </lineage>
</organism>
<comment type="caution">
    <text evidence="4">The sequence shown here is derived from an EMBL/GenBank/DDBJ whole genome shotgun (WGS) entry which is preliminary data.</text>
</comment>
<evidence type="ECO:0000256" key="3">
    <source>
        <dbReference type="SAM" id="SignalP"/>
    </source>
</evidence>
<evidence type="ECO:0000256" key="1">
    <source>
        <dbReference type="SAM" id="MobiDB-lite"/>
    </source>
</evidence>
<keyword evidence="2" id="KW-0472">Membrane</keyword>
<name>A0AAD9R539_ACRCE</name>
<evidence type="ECO:0000313" key="4">
    <source>
        <dbReference type="EMBL" id="KAK2573298.1"/>
    </source>
</evidence>
<proteinExistence type="predicted"/>
<reference evidence="4" key="2">
    <citation type="journal article" date="2023" name="Science">
        <title>Genomic signatures of disease resistance in endangered staghorn corals.</title>
        <authorList>
            <person name="Vollmer S.V."/>
            <person name="Selwyn J.D."/>
            <person name="Despard B.A."/>
            <person name="Roesel C.L."/>
        </authorList>
    </citation>
    <scope>NUCLEOTIDE SEQUENCE</scope>
    <source>
        <strain evidence="4">K2</strain>
    </source>
</reference>
<dbReference type="AlphaFoldDB" id="A0AAD9R539"/>
<sequence>MRFYYSALFVLSSLLLRSCKGLSESKPGEGSATVSTIEGELGPARMLALIVLGIFGGILVVLICFASWSMILTCCELRSKKTRNRDSFLEEKQQDVKSILTPTISRHPLEKQPHVDSIESIV</sequence>